<feature type="domain" description="ChrR-like cupin" evidence="1">
    <location>
        <begin position="18"/>
        <end position="118"/>
    </location>
</feature>
<name>A0A917VTH9_9NOCA</name>
<comment type="caution">
    <text evidence="2">The sequence shown here is derived from an EMBL/GenBank/DDBJ whole genome shotgun (WGS) entry which is preliminary data.</text>
</comment>
<keyword evidence="3" id="KW-1185">Reference proteome</keyword>
<evidence type="ECO:0000313" key="2">
    <source>
        <dbReference type="EMBL" id="GGL12596.1"/>
    </source>
</evidence>
<dbReference type="Proteomes" id="UP000638263">
    <property type="component" value="Unassembled WGS sequence"/>
</dbReference>
<dbReference type="Pfam" id="PF12973">
    <property type="entry name" value="Cupin_7"/>
    <property type="match status" value="1"/>
</dbReference>
<dbReference type="Gene3D" id="2.60.120.10">
    <property type="entry name" value="Jelly Rolls"/>
    <property type="match status" value="1"/>
</dbReference>
<dbReference type="SUPFAM" id="SSF51182">
    <property type="entry name" value="RmlC-like cupins"/>
    <property type="match status" value="1"/>
</dbReference>
<proteinExistence type="predicted"/>
<gene>
    <name evidence="2" type="ORF">GCM10011588_28780</name>
</gene>
<dbReference type="InterPro" id="IPR011051">
    <property type="entry name" value="RmlC_Cupin_sf"/>
</dbReference>
<protein>
    <submittedName>
        <fullName evidence="2">2,4'-dihydroxyacetophenone dioxygenase</fullName>
    </submittedName>
</protein>
<dbReference type="InterPro" id="IPR014710">
    <property type="entry name" value="RmlC-like_jellyroll"/>
</dbReference>
<sequence length="160" mass="17361">MTAPSPTVPMDLGVPGPVDIESIPWVISKKAWGTTELKVLRASLRENCYTVRVRWSAGLAVPKHRHFGVVHAFTHSGKWHYKEYDWFATPGSYVAETPETEHSLVVDEDVEATFIVHGGQVDVTEDGGTLGYMDAQRALAGYVALLGAQGLTLPTGIVDG</sequence>
<accession>A0A917VTH9</accession>
<dbReference type="AlphaFoldDB" id="A0A917VTH9"/>
<organism evidence="2 3">
    <name type="scientific">Nocardia jinanensis</name>
    <dbReference type="NCBI Taxonomy" id="382504"/>
    <lineage>
        <taxon>Bacteria</taxon>
        <taxon>Bacillati</taxon>
        <taxon>Actinomycetota</taxon>
        <taxon>Actinomycetes</taxon>
        <taxon>Mycobacteriales</taxon>
        <taxon>Nocardiaceae</taxon>
        <taxon>Nocardia</taxon>
    </lineage>
</organism>
<reference evidence="2" key="2">
    <citation type="submission" date="2020-09" db="EMBL/GenBank/DDBJ databases">
        <authorList>
            <person name="Sun Q."/>
            <person name="Zhou Y."/>
        </authorList>
    </citation>
    <scope>NUCLEOTIDE SEQUENCE</scope>
    <source>
        <strain evidence="2">CGMCC 4.3508</strain>
    </source>
</reference>
<dbReference type="RefSeq" id="WP_189094264.1">
    <property type="nucleotide sequence ID" value="NZ_BMMH01000005.1"/>
</dbReference>
<dbReference type="CDD" id="cd20302">
    <property type="entry name" value="cupin_DAD"/>
    <property type="match status" value="1"/>
</dbReference>
<evidence type="ECO:0000259" key="1">
    <source>
        <dbReference type="Pfam" id="PF12973"/>
    </source>
</evidence>
<dbReference type="GO" id="GO:0051213">
    <property type="term" value="F:dioxygenase activity"/>
    <property type="evidence" value="ECO:0007669"/>
    <property type="project" value="UniProtKB-KW"/>
</dbReference>
<reference evidence="2" key="1">
    <citation type="journal article" date="2014" name="Int. J. Syst. Evol. Microbiol.">
        <title>Complete genome sequence of Corynebacterium casei LMG S-19264T (=DSM 44701T), isolated from a smear-ripened cheese.</title>
        <authorList>
            <consortium name="US DOE Joint Genome Institute (JGI-PGF)"/>
            <person name="Walter F."/>
            <person name="Albersmeier A."/>
            <person name="Kalinowski J."/>
            <person name="Ruckert C."/>
        </authorList>
    </citation>
    <scope>NUCLEOTIDE SEQUENCE</scope>
    <source>
        <strain evidence="2">CGMCC 4.3508</strain>
    </source>
</reference>
<keyword evidence="2" id="KW-0223">Dioxygenase</keyword>
<keyword evidence="2" id="KW-0560">Oxidoreductase</keyword>
<dbReference type="InterPro" id="IPR025979">
    <property type="entry name" value="ChrR-like_cupin_dom"/>
</dbReference>
<evidence type="ECO:0000313" key="3">
    <source>
        <dbReference type="Proteomes" id="UP000638263"/>
    </source>
</evidence>
<dbReference type="EMBL" id="BMMH01000005">
    <property type="protein sequence ID" value="GGL12596.1"/>
    <property type="molecule type" value="Genomic_DNA"/>
</dbReference>